<accession>A0A5N6K1U8</accession>
<feature type="region of interest" description="Disordered" evidence="1">
    <location>
        <begin position="129"/>
        <end position="153"/>
    </location>
</feature>
<dbReference type="AlphaFoldDB" id="A0A5N6K1U8"/>
<organism evidence="2 3">
    <name type="scientific">Monilinia laxa</name>
    <name type="common">Brown rot fungus</name>
    <name type="synonym">Sclerotinia laxa</name>
    <dbReference type="NCBI Taxonomy" id="61186"/>
    <lineage>
        <taxon>Eukaryota</taxon>
        <taxon>Fungi</taxon>
        <taxon>Dikarya</taxon>
        <taxon>Ascomycota</taxon>
        <taxon>Pezizomycotina</taxon>
        <taxon>Leotiomycetes</taxon>
        <taxon>Helotiales</taxon>
        <taxon>Sclerotiniaceae</taxon>
        <taxon>Monilinia</taxon>
    </lineage>
</organism>
<dbReference type="EMBL" id="VIGI01000009">
    <property type="protein sequence ID" value="KAB8295979.1"/>
    <property type="molecule type" value="Genomic_DNA"/>
</dbReference>
<reference evidence="2 3" key="1">
    <citation type="submission" date="2019-06" db="EMBL/GenBank/DDBJ databases">
        <title>Genome Sequence of the Brown Rot Fungal Pathogen Monilinia laxa.</title>
        <authorList>
            <person name="De Miccolis Angelini R.M."/>
            <person name="Landi L."/>
            <person name="Abate D."/>
            <person name="Pollastro S."/>
            <person name="Romanazzi G."/>
            <person name="Faretra F."/>
        </authorList>
    </citation>
    <scope>NUCLEOTIDE SEQUENCE [LARGE SCALE GENOMIC DNA]</scope>
    <source>
        <strain evidence="2 3">Mlax316</strain>
    </source>
</reference>
<feature type="compositionally biased region" description="Polar residues" evidence="1">
    <location>
        <begin position="129"/>
        <end position="143"/>
    </location>
</feature>
<dbReference type="OrthoDB" id="66095at2759"/>
<evidence type="ECO:0000256" key="1">
    <source>
        <dbReference type="SAM" id="MobiDB-lite"/>
    </source>
</evidence>
<evidence type="ECO:0000313" key="2">
    <source>
        <dbReference type="EMBL" id="KAB8295979.1"/>
    </source>
</evidence>
<comment type="caution">
    <text evidence="2">The sequence shown here is derived from an EMBL/GenBank/DDBJ whole genome shotgun (WGS) entry which is preliminary data.</text>
</comment>
<evidence type="ECO:0000313" key="3">
    <source>
        <dbReference type="Proteomes" id="UP000326757"/>
    </source>
</evidence>
<gene>
    <name evidence="2" type="ORF">EYC80_008796</name>
</gene>
<proteinExistence type="predicted"/>
<name>A0A5N6K1U8_MONLA</name>
<sequence>MLQFGRNFYNTISNIMSGTEQNKEPNANERQLPLSMQFYDSDRYQPSLEDVLSVKNILFTLRPDSPLPLELIDAILDLSEYWPHTTSNPGHQGITIHRPIIIRSGNQENQLVLRSLPIGYLRDNSNDQSFQMRSEDQVNYTTKPPTPWPQDREIPQDATEEVIKNWSESSQVRGEFPCKKIVFRIKSHDQGWGGAREDKGSYRGSYTWFDVGLERTVATKNGPIPGGPQFHLSKSRSPASGSTNEIVCGLQTISPDVQSNSEKSVRDNATDLPNSLTFKHTLNPDQKHIQKNRTATHASQEYTIVWRFDDDIHPESPEADELEAQGRGRETANGEFVRSLKIGDVVTIWAKARYAGWANTVEDVIGGFMPSVVVSLLAVRGYNRFKLIYRSKRST</sequence>
<dbReference type="Proteomes" id="UP000326757">
    <property type="component" value="Unassembled WGS sequence"/>
</dbReference>
<protein>
    <submittedName>
        <fullName evidence="2">Uncharacterized protein</fullName>
    </submittedName>
</protein>
<keyword evidence="3" id="KW-1185">Reference proteome</keyword>